<dbReference type="EMBL" id="JAMSHJ010000002">
    <property type="protein sequence ID" value="KAI5437834.1"/>
    <property type="molecule type" value="Genomic_DNA"/>
</dbReference>
<dbReference type="GO" id="GO:0005730">
    <property type="term" value="C:nucleolus"/>
    <property type="evidence" value="ECO:0007669"/>
    <property type="project" value="TreeGrafter"/>
</dbReference>
<feature type="chain" id="PRO_5038934000" evidence="2">
    <location>
        <begin position="24"/>
        <end position="224"/>
    </location>
</feature>
<accession>A0A9D4YET6</accession>
<feature type="signal peptide" evidence="2">
    <location>
        <begin position="1"/>
        <end position="23"/>
    </location>
</feature>
<dbReference type="Proteomes" id="UP001058974">
    <property type="component" value="Chromosome 2"/>
</dbReference>
<dbReference type="GO" id="GO:0000462">
    <property type="term" value="P:maturation of SSU-rRNA from tricistronic rRNA transcript (SSU-rRNA, 5.8S rRNA, LSU-rRNA)"/>
    <property type="evidence" value="ECO:0007669"/>
    <property type="project" value="TreeGrafter"/>
</dbReference>
<organism evidence="3 4">
    <name type="scientific">Pisum sativum</name>
    <name type="common">Garden pea</name>
    <name type="synonym">Lathyrus oleraceus</name>
    <dbReference type="NCBI Taxonomy" id="3888"/>
    <lineage>
        <taxon>Eukaryota</taxon>
        <taxon>Viridiplantae</taxon>
        <taxon>Streptophyta</taxon>
        <taxon>Embryophyta</taxon>
        <taxon>Tracheophyta</taxon>
        <taxon>Spermatophyta</taxon>
        <taxon>Magnoliopsida</taxon>
        <taxon>eudicotyledons</taxon>
        <taxon>Gunneridae</taxon>
        <taxon>Pentapetalae</taxon>
        <taxon>rosids</taxon>
        <taxon>fabids</taxon>
        <taxon>Fabales</taxon>
        <taxon>Fabaceae</taxon>
        <taxon>Papilionoideae</taxon>
        <taxon>50 kb inversion clade</taxon>
        <taxon>NPAAA clade</taxon>
        <taxon>Hologalegina</taxon>
        <taxon>IRL clade</taxon>
        <taxon>Fabeae</taxon>
        <taxon>Lathyrus</taxon>
    </lineage>
</organism>
<dbReference type="PANTHER" id="PTHR28096:SF1">
    <property type="entry name" value="PROTEIN FAF1"/>
    <property type="match status" value="1"/>
</dbReference>
<evidence type="ECO:0000313" key="3">
    <source>
        <dbReference type="EMBL" id="KAI5437834.1"/>
    </source>
</evidence>
<dbReference type="PANTHER" id="PTHR28096">
    <property type="entry name" value="PROTEIN FAF1"/>
    <property type="match status" value="1"/>
</dbReference>
<dbReference type="InterPro" id="IPR053030">
    <property type="entry name" value="Ribosomal_biogenesis_FAF1-like"/>
</dbReference>
<feature type="compositionally biased region" description="Basic and acidic residues" evidence="1">
    <location>
        <begin position="161"/>
        <end position="170"/>
    </location>
</feature>
<comment type="caution">
    <text evidence="3">The sequence shown here is derived from an EMBL/GenBank/DDBJ whole genome shotgun (WGS) entry which is preliminary data.</text>
</comment>
<evidence type="ECO:0000256" key="2">
    <source>
        <dbReference type="SAM" id="SignalP"/>
    </source>
</evidence>
<evidence type="ECO:0000313" key="4">
    <source>
        <dbReference type="Proteomes" id="UP001058974"/>
    </source>
</evidence>
<feature type="non-terminal residue" evidence="3">
    <location>
        <position position="1"/>
    </location>
</feature>
<reference evidence="3 4" key="1">
    <citation type="journal article" date="2022" name="Nat. Genet.">
        <title>Improved pea reference genome and pan-genome highlight genomic features and evolutionary characteristics.</title>
        <authorList>
            <person name="Yang T."/>
            <person name="Liu R."/>
            <person name="Luo Y."/>
            <person name="Hu S."/>
            <person name="Wang D."/>
            <person name="Wang C."/>
            <person name="Pandey M.K."/>
            <person name="Ge S."/>
            <person name="Xu Q."/>
            <person name="Li N."/>
            <person name="Li G."/>
            <person name="Huang Y."/>
            <person name="Saxena R.K."/>
            <person name="Ji Y."/>
            <person name="Li M."/>
            <person name="Yan X."/>
            <person name="He Y."/>
            <person name="Liu Y."/>
            <person name="Wang X."/>
            <person name="Xiang C."/>
            <person name="Varshney R.K."/>
            <person name="Ding H."/>
            <person name="Gao S."/>
            <person name="Zong X."/>
        </authorList>
    </citation>
    <scope>NUCLEOTIDE SEQUENCE [LARGE SCALE GENOMIC DNA]</scope>
    <source>
        <strain evidence="3 4">cv. Zhongwan 6</strain>
    </source>
</reference>
<keyword evidence="2" id="KW-0732">Signal</keyword>
<protein>
    <submittedName>
        <fullName evidence="3">Uncharacterized protein</fullName>
    </submittedName>
</protein>
<feature type="region of interest" description="Disordered" evidence="1">
    <location>
        <begin position="144"/>
        <end position="170"/>
    </location>
</feature>
<dbReference type="InterPro" id="IPR027973">
    <property type="entry name" value="FSAF1-like"/>
</dbReference>
<feature type="region of interest" description="Disordered" evidence="1">
    <location>
        <begin position="185"/>
        <end position="224"/>
    </location>
</feature>
<dbReference type="Pfam" id="PF15375">
    <property type="entry name" value="FSAF1"/>
    <property type="match status" value="1"/>
</dbReference>
<sequence>FLFHHHVSLQSLISPLSFNLAAATVIQTRHCFKFCFRLKLLFFNFQAVMGKMYKKKQHVSPREHPNKQENEMDLRTIMKDVENFSNSHMTWKERKKIEDRKVVSLGGKPLKNQRLPLSVARPMMKKQKQREEKMLQERMILGRFGGKVGGSNSKKPVGKHKPQDRGLKLSEGRFRNGILDVKHLLKSTPTRGHDTGKNVSNTGKRKGGNGKNDKKGGGIHGRNL</sequence>
<proteinExistence type="predicted"/>
<evidence type="ECO:0000256" key="1">
    <source>
        <dbReference type="SAM" id="MobiDB-lite"/>
    </source>
</evidence>
<keyword evidence="4" id="KW-1185">Reference proteome</keyword>
<dbReference type="AlphaFoldDB" id="A0A9D4YET6"/>
<dbReference type="Gramene" id="Psat02G0380900-T1">
    <property type="protein sequence ID" value="KAI5437834.1"/>
    <property type="gene ID" value="KIW84_023809"/>
</dbReference>
<gene>
    <name evidence="3" type="ORF">KIW84_023809</name>
</gene>
<name>A0A9D4YET6_PEA</name>